<dbReference type="InterPro" id="IPR016174">
    <property type="entry name" value="Di-haem_cyt_TM"/>
</dbReference>
<keyword evidence="9" id="KW-1185">Reference proteome</keyword>
<dbReference type="PANTHER" id="PTHR30485">
    <property type="entry name" value="NI/FE-HYDROGENASE 1 B-TYPE CYTOCHROME SUBUNIT"/>
    <property type="match status" value="1"/>
</dbReference>
<keyword evidence="5 6" id="KW-0472">Membrane</keyword>
<accession>A0A4Q0XR70</accession>
<keyword evidence="2" id="KW-1003">Cell membrane</keyword>
<feature type="transmembrane region" description="Helical" evidence="6">
    <location>
        <begin position="199"/>
        <end position="217"/>
    </location>
</feature>
<feature type="transmembrane region" description="Helical" evidence="6">
    <location>
        <begin position="97"/>
        <end position="119"/>
    </location>
</feature>
<dbReference type="EMBL" id="PDKN01000003">
    <property type="protein sequence ID" value="RXJ58138.1"/>
    <property type="molecule type" value="Genomic_DNA"/>
</dbReference>
<proteinExistence type="predicted"/>
<feature type="domain" description="Cytochrome b561 bacterial/Ni-hydrogenase" evidence="7">
    <location>
        <begin position="7"/>
        <end position="181"/>
    </location>
</feature>
<evidence type="ECO:0000256" key="2">
    <source>
        <dbReference type="ARBA" id="ARBA00022475"/>
    </source>
</evidence>
<dbReference type="Gene3D" id="1.20.950.20">
    <property type="entry name" value="Transmembrane di-heme cytochromes, Chain C"/>
    <property type="match status" value="1"/>
</dbReference>
<dbReference type="AlphaFoldDB" id="A0A4Q0XR70"/>
<dbReference type="GO" id="GO:0005886">
    <property type="term" value="C:plasma membrane"/>
    <property type="evidence" value="ECO:0007669"/>
    <property type="project" value="UniProtKB-SubCell"/>
</dbReference>
<keyword evidence="4 6" id="KW-1133">Transmembrane helix</keyword>
<comment type="caution">
    <text evidence="8">The sequence shown here is derived from an EMBL/GenBank/DDBJ whole genome shotgun (WGS) entry which is preliminary data.</text>
</comment>
<evidence type="ECO:0000313" key="8">
    <source>
        <dbReference type="EMBL" id="RXJ58138.1"/>
    </source>
</evidence>
<evidence type="ECO:0000256" key="6">
    <source>
        <dbReference type="SAM" id="Phobius"/>
    </source>
</evidence>
<dbReference type="SUPFAM" id="SSF81342">
    <property type="entry name" value="Transmembrane di-heme cytochromes"/>
    <property type="match status" value="1"/>
</dbReference>
<feature type="transmembrane region" description="Helical" evidence="6">
    <location>
        <begin position="38"/>
        <end position="57"/>
    </location>
</feature>
<evidence type="ECO:0000256" key="5">
    <source>
        <dbReference type="ARBA" id="ARBA00023136"/>
    </source>
</evidence>
<evidence type="ECO:0000313" key="9">
    <source>
        <dbReference type="Proteomes" id="UP000290657"/>
    </source>
</evidence>
<dbReference type="GO" id="GO:0009055">
    <property type="term" value="F:electron transfer activity"/>
    <property type="evidence" value="ECO:0007669"/>
    <property type="project" value="InterPro"/>
</dbReference>
<evidence type="ECO:0000259" key="7">
    <source>
        <dbReference type="Pfam" id="PF01292"/>
    </source>
</evidence>
<reference evidence="8 9" key="1">
    <citation type="submission" date="2017-10" db="EMBL/GenBank/DDBJ databases">
        <title>Genomics of the genus Arcobacter.</title>
        <authorList>
            <person name="Perez-Cataluna A."/>
            <person name="Figueras M.J."/>
        </authorList>
    </citation>
    <scope>NUCLEOTIDE SEQUENCE [LARGE SCALE GENOMIC DNA]</scope>
    <source>
        <strain evidence="8 9">CECT 8987</strain>
    </source>
</reference>
<dbReference type="OrthoDB" id="196472at2"/>
<dbReference type="Pfam" id="PF01292">
    <property type="entry name" value="Ni_hydr_CYTB"/>
    <property type="match status" value="1"/>
</dbReference>
<organism evidence="8 9">
    <name type="scientific">Candidatus Marinarcus aquaticus</name>
    <dbReference type="NCBI Taxonomy" id="2044504"/>
    <lineage>
        <taxon>Bacteria</taxon>
        <taxon>Pseudomonadati</taxon>
        <taxon>Campylobacterota</taxon>
        <taxon>Epsilonproteobacteria</taxon>
        <taxon>Campylobacterales</taxon>
        <taxon>Arcobacteraceae</taxon>
        <taxon>Candidatus Marinarcus</taxon>
    </lineage>
</organism>
<protein>
    <submittedName>
        <fullName evidence="8">Cytochrome B</fullName>
    </submittedName>
</protein>
<feature type="transmembrane region" description="Helical" evidence="6">
    <location>
        <begin position="147"/>
        <end position="168"/>
    </location>
</feature>
<dbReference type="Proteomes" id="UP000290657">
    <property type="component" value="Unassembled WGS sequence"/>
</dbReference>
<evidence type="ECO:0000256" key="1">
    <source>
        <dbReference type="ARBA" id="ARBA00004651"/>
    </source>
</evidence>
<evidence type="ECO:0000256" key="3">
    <source>
        <dbReference type="ARBA" id="ARBA00022692"/>
    </source>
</evidence>
<name>A0A4Q0XR70_9BACT</name>
<gene>
    <name evidence="8" type="ORF">CRV04_06425</name>
</gene>
<dbReference type="RefSeq" id="WP_128996001.1">
    <property type="nucleotide sequence ID" value="NZ_PDKN01000003.1"/>
</dbReference>
<dbReference type="InterPro" id="IPR011577">
    <property type="entry name" value="Cyt_b561_bac/Ni-Hgenase"/>
</dbReference>
<dbReference type="InterPro" id="IPR051542">
    <property type="entry name" value="Hydrogenase_cytochrome"/>
</dbReference>
<sequence>MMKSYIWSLPTRVFHWLFALLILLAFLTDDDHLLDYHAVIGYSLLIILLFRLVWGIVGPKYSKFKDFNLSKEALKKFVKNPIKADHSNAGHNPAASYLMITMIVVAILVIATGALAFGIQEGKGIFSFLNDSFFKKMKLFKEIHETLANFFIFLIVVHLGGVIMDKLFHPQYETLKSIFTGYKHLDEDKSIKTTIFQKAVAFIFLIALVAFLVYNLINPKNVLIASSYEPVDYSKQNEVFVSECGSCHTLYPSQSIA</sequence>
<evidence type="ECO:0000256" key="4">
    <source>
        <dbReference type="ARBA" id="ARBA00022989"/>
    </source>
</evidence>
<dbReference type="GO" id="GO:0020037">
    <property type="term" value="F:heme binding"/>
    <property type="evidence" value="ECO:0007669"/>
    <property type="project" value="TreeGrafter"/>
</dbReference>
<dbReference type="GO" id="GO:0022904">
    <property type="term" value="P:respiratory electron transport chain"/>
    <property type="evidence" value="ECO:0007669"/>
    <property type="project" value="InterPro"/>
</dbReference>
<comment type="subcellular location">
    <subcellularLocation>
        <location evidence="1">Cell membrane</location>
        <topology evidence="1">Multi-pass membrane protein</topology>
    </subcellularLocation>
</comment>
<keyword evidence="3 6" id="KW-0812">Transmembrane</keyword>
<dbReference type="PANTHER" id="PTHR30485:SF2">
    <property type="entry name" value="BLL0597 PROTEIN"/>
    <property type="match status" value="1"/>
</dbReference>